<comment type="caution">
    <text evidence="1">The sequence shown here is derived from an EMBL/GenBank/DDBJ whole genome shotgun (WGS) entry which is preliminary data.</text>
</comment>
<keyword evidence="2" id="KW-1185">Reference proteome</keyword>
<evidence type="ECO:0000313" key="2">
    <source>
        <dbReference type="Proteomes" id="UP000035963"/>
    </source>
</evidence>
<dbReference type="PANTHER" id="PTHR47197:SF3">
    <property type="entry name" value="DIHYDRO-HEME D1 DEHYDROGENASE"/>
    <property type="match status" value="1"/>
</dbReference>
<accession>A0A0J1FU20</accession>
<dbReference type="InterPro" id="IPR051200">
    <property type="entry name" value="Host-pathogen_enzymatic-act"/>
</dbReference>
<dbReference type="PANTHER" id="PTHR47197">
    <property type="entry name" value="PROTEIN NIRF"/>
    <property type="match status" value="1"/>
</dbReference>
<dbReference type="Gene3D" id="2.130.10.10">
    <property type="entry name" value="YVTN repeat-like/Quinoprotein amine dehydrogenase"/>
    <property type="match status" value="2"/>
</dbReference>
<dbReference type="OrthoDB" id="24300at2"/>
<proteinExistence type="predicted"/>
<dbReference type="SUPFAM" id="SSF51004">
    <property type="entry name" value="C-terminal (heme d1) domain of cytochrome cd1-nitrite reductase"/>
    <property type="match status" value="1"/>
</dbReference>
<name>A0A0J1FU20_9BURK</name>
<gene>
    <name evidence="1" type="ORF">EOS_26005</name>
</gene>
<protein>
    <submittedName>
        <fullName evidence="1">Uncharacterized protein</fullName>
    </submittedName>
</protein>
<dbReference type="AlphaFoldDB" id="A0A0J1FU20"/>
<reference evidence="1 2" key="1">
    <citation type="journal article" date="2015" name="Genome Announc.">
        <title>Draft Genome Sequence of Burkholderia sp. Strain PML1(12), an Ectomycorrhizosphere-Inhabiting Bacterium with Effective Mineral-Weathering Ability.</title>
        <authorList>
            <person name="Uroz S."/>
            <person name="Oger P."/>
        </authorList>
    </citation>
    <scope>NUCLEOTIDE SEQUENCE [LARGE SCALE GENOMIC DNA]</scope>
    <source>
        <strain evidence="2">PML1(12)</strain>
    </source>
</reference>
<dbReference type="PATRIC" id="fig|908627.4.peg.5798"/>
<dbReference type="InterPro" id="IPR015943">
    <property type="entry name" value="WD40/YVTN_repeat-like_dom_sf"/>
</dbReference>
<dbReference type="InterPro" id="IPR011048">
    <property type="entry name" value="Haem_d1_sf"/>
</dbReference>
<dbReference type="RefSeq" id="WP_047895062.1">
    <property type="nucleotide sequence ID" value="NZ_AEJF01000153.1"/>
</dbReference>
<dbReference type="Proteomes" id="UP000035963">
    <property type="component" value="Unassembled WGS sequence"/>
</dbReference>
<evidence type="ECO:0000313" key="1">
    <source>
        <dbReference type="EMBL" id="KLU23313.1"/>
    </source>
</evidence>
<organism evidence="1 2">
    <name type="scientific">Caballeronia mineralivorans PML1(12)</name>
    <dbReference type="NCBI Taxonomy" id="908627"/>
    <lineage>
        <taxon>Bacteria</taxon>
        <taxon>Pseudomonadati</taxon>
        <taxon>Pseudomonadota</taxon>
        <taxon>Betaproteobacteria</taxon>
        <taxon>Burkholderiales</taxon>
        <taxon>Burkholderiaceae</taxon>
        <taxon>Caballeronia</taxon>
    </lineage>
</organism>
<sequence length="310" mass="33959">MQPRLTAVLVEKFGHAFSGYDLTTGERRFSVALPQYPHEFVVDREGRFGYVGHYGVQTFAHAGTGGHEVFVIDIARGEHVLTLNCEPYSRIHGLQIDTRSRVYALSEHGNTLLVFEDPHARQVPDRAVPTGGIKSHLFVVSRDGERAYISNLLSHTVTCVHPYDACVPPVAVNAGGRPEGCCLNRDETVLFVASRDDHSLSMIDTASMKVMRTVRTGEDPTRIYLTPDNRLLVVNYGERSIRVFDPGSLEALGRVDTVAKPIAVSIHPNGQSAYVALNDNSVGVLDLSSLTLRHGFSTGKEPDGLAILEL</sequence>
<dbReference type="EMBL" id="AEJF01000153">
    <property type="protein sequence ID" value="KLU23313.1"/>
    <property type="molecule type" value="Genomic_DNA"/>
</dbReference>